<name>A0A7X2M101_9BACI</name>
<dbReference type="OrthoDB" id="2599887at2"/>
<dbReference type="Proteomes" id="UP000448867">
    <property type="component" value="Unassembled WGS sequence"/>
</dbReference>
<comment type="caution">
    <text evidence="1">The sequence shown here is derived from an EMBL/GenBank/DDBJ whole genome shotgun (WGS) entry which is preliminary data.</text>
</comment>
<gene>
    <name evidence="1" type="ORF">GJU40_15350</name>
</gene>
<dbReference type="Pfam" id="PF10970">
    <property type="entry name" value="GerPE"/>
    <property type="match status" value="1"/>
</dbReference>
<evidence type="ECO:0000313" key="2">
    <source>
        <dbReference type="Proteomes" id="UP000448867"/>
    </source>
</evidence>
<protein>
    <submittedName>
        <fullName evidence="1">Spore germination protein GerPE</fullName>
    </submittedName>
</protein>
<reference evidence="1 2" key="1">
    <citation type="submission" date="2019-11" db="EMBL/GenBank/DDBJ databases">
        <title>Bacillus lacus genome.</title>
        <authorList>
            <person name="Allen C.J."/>
            <person name="Newman J.D."/>
        </authorList>
    </citation>
    <scope>NUCLEOTIDE SEQUENCE [LARGE SCALE GENOMIC DNA]</scope>
    <source>
        <strain evidence="1 2">KCTC 33946</strain>
    </source>
</reference>
<evidence type="ECO:0000313" key="1">
    <source>
        <dbReference type="EMBL" id="MRX73519.1"/>
    </source>
</evidence>
<organism evidence="1 2">
    <name type="scientific">Metabacillus lacus</name>
    <dbReference type="NCBI Taxonomy" id="1983721"/>
    <lineage>
        <taxon>Bacteria</taxon>
        <taxon>Bacillati</taxon>
        <taxon>Bacillota</taxon>
        <taxon>Bacilli</taxon>
        <taxon>Bacillales</taxon>
        <taxon>Bacillaceae</taxon>
        <taxon>Metabacillus</taxon>
    </lineage>
</organism>
<accession>A0A7X2M101</accession>
<dbReference type="AlphaFoldDB" id="A0A7X2M101"/>
<dbReference type="InterPro" id="IPR024496">
    <property type="entry name" value="Spore_germ_GerPE"/>
</dbReference>
<proteinExistence type="predicted"/>
<sequence length="129" mass="14717">MLKRTSVVQTAYLNSAGLSSVFQIGDALRIHNKTNVFAVQREQEIFYINEGNLQEYAIFKEEIPLPLIDENITINVYHDKPFIQVKAVKVTAISSSAVFQIGSVNEMYLESRVKHTRQLRFRNSQNTPG</sequence>
<dbReference type="RefSeq" id="WP_154308982.1">
    <property type="nucleotide sequence ID" value="NZ_WKKI01000037.1"/>
</dbReference>
<dbReference type="EMBL" id="WKKI01000037">
    <property type="protein sequence ID" value="MRX73519.1"/>
    <property type="molecule type" value="Genomic_DNA"/>
</dbReference>
<keyword evidence="2" id="KW-1185">Reference proteome</keyword>